<dbReference type="InterPro" id="IPR022028">
    <property type="entry name" value="DUF3604"/>
</dbReference>
<dbReference type="Proteomes" id="UP000198426">
    <property type="component" value="Unassembled WGS sequence"/>
</dbReference>
<keyword evidence="2" id="KW-1185">Reference proteome</keyword>
<name>A0A239H945_9RHOB</name>
<accession>A0A239H945</accession>
<proteinExistence type="predicted"/>
<evidence type="ECO:0000313" key="2">
    <source>
        <dbReference type="Proteomes" id="UP000198426"/>
    </source>
</evidence>
<reference evidence="1 2" key="1">
    <citation type="submission" date="2017-06" db="EMBL/GenBank/DDBJ databases">
        <authorList>
            <person name="Kim H.J."/>
            <person name="Triplett B.A."/>
        </authorList>
    </citation>
    <scope>NUCLEOTIDE SEQUENCE [LARGE SCALE GENOMIC DNA]</scope>
    <source>
        <strain evidence="1 2">DSM 29339</strain>
    </source>
</reference>
<dbReference type="Pfam" id="PF12228">
    <property type="entry name" value="DUF3604"/>
    <property type="match status" value="1"/>
</dbReference>
<organism evidence="1 2">
    <name type="scientific">Tropicimonas sediminicola</name>
    <dbReference type="NCBI Taxonomy" id="1031541"/>
    <lineage>
        <taxon>Bacteria</taxon>
        <taxon>Pseudomonadati</taxon>
        <taxon>Pseudomonadota</taxon>
        <taxon>Alphaproteobacteria</taxon>
        <taxon>Rhodobacterales</taxon>
        <taxon>Roseobacteraceae</taxon>
        <taxon>Tropicimonas</taxon>
    </lineage>
</organism>
<evidence type="ECO:0000313" key="1">
    <source>
        <dbReference type="EMBL" id="SNS77568.1"/>
    </source>
</evidence>
<evidence type="ECO:0008006" key="3">
    <source>
        <dbReference type="Google" id="ProtNLM"/>
    </source>
</evidence>
<sequence length="168" mass="18180">MATPDFVAKGYRNGVPMGGALRGAPDGGAPSFMVQAIRDPDGANLDRVQMVKGWVDAAGETHERVYDLAVSGGREIGEDGRAREPVGNTVDIETATYANSIGAPTLQAHWTDPEFDPAQGAFYYVRVLEIPTPRWTTHDAAFYGVPLPDSVPPTVQDRAYTSPIWYMP</sequence>
<dbReference type="AlphaFoldDB" id="A0A239H945"/>
<protein>
    <recommendedName>
        <fullName evidence="3">DUF3604 domain-containing protein</fullName>
    </recommendedName>
</protein>
<gene>
    <name evidence="1" type="ORF">SAMN05421757_103287</name>
</gene>
<dbReference type="EMBL" id="FZOY01000003">
    <property type="protein sequence ID" value="SNS77568.1"/>
    <property type="molecule type" value="Genomic_DNA"/>
</dbReference>